<dbReference type="AlphaFoldDB" id="A0A7W9YIB6"/>
<evidence type="ECO:0000259" key="8">
    <source>
        <dbReference type="Pfam" id="PF05425"/>
    </source>
</evidence>
<evidence type="ECO:0000256" key="6">
    <source>
        <dbReference type="SAM" id="MobiDB-lite"/>
    </source>
</evidence>
<comment type="subcellular location">
    <subcellularLocation>
        <location evidence="1">Cell membrane</location>
        <topology evidence="1">Multi-pass membrane protein</topology>
    </subcellularLocation>
</comment>
<feature type="transmembrane region" description="Helical" evidence="7">
    <location>
        <begin position="255"/>
        <end position="273"/>
    </location>
</feature>
<keyword evidence="4 7" id="KW-1133">Transmembrane helix</keyword>
<evidence type="ECO:0000256" key="3">
    <source>
        <dbReference type="ARBA" id="ARBA00022692"/>
    </source>
</evidence>
<gene>
    <name evidence="9" type="ORF">HNR23_002702</name>
</gene>
<evidence type="ECO:0000256" key="2">
    <source>
        <dbReference type="ARBA" id="ARBA00022475"/>
    </source>
</evidence>
<dbReference type="GO" id="GO:0005886">
    <property type="term" value="C:plasma membrane"/>
    <property type="evidence" value="ECO:0007669"/>
    <property type="project" value="UniProtKB-SubCell"/>
</dbReference>
<feature type="transmembrane region" description="Helical" evidence="7">
    <location>
        <begin position="533"/>
        <end position="553"/>
    </location>
</feature>
<evidence type="ECO:0000313" key="9">
    <source>
        <dbReference type="EMBL" id="MBB6172642.1"/>
    </source>
</evidence>
<feature type="transmembrane region" description="Helical" evidence="7">
    <location>
        <begin position="150"/>
        <end position="174"/>
    </location>
</feature>
<evidence type="ECO:0000256" key="7">
    <source>
        <dbReference type="SAM" id="Phobius"/>
    </source>
</evidence>
<feature type="transmembrane region" description="Helical" evidence="7">
    <location>
        <begin position="108"/>
        <end position="130"/>
    </location>
</feature>
<evidence type="ECO:0000256" key="4">
    <source>
        <dbReference type="ARBA" id="ARBA00022989"/>
    </source>
</evidence>
<feature type="transmembrane region" description="Helical" evidence="7">
    <location>
        <begin position="418"/>
        <end position="442"/>
    </location>
</feature>
<dbReference type="InterPro" id="IPR019108">
    <property type="entry name" value="Caa3_assmbl_CtaG-rel"/>
</dbReference>
<dbReference type="EMBL" id="JACHDS010000001">
    <property type="protein sequence ID" value="MBB6172642.1"/>
    <property type="molecule type" value="Genomic_DNA"/>
</dbReference>
<feature type="transmembrane region" description="Helical" evidence="7">
    <location>
        <begin position="565"/>
        <end position="588"/>
    </location>
</feature>
<feature type="transmembrane region" description="Helical" evidence="7">
    <location>
        <begin position="327"/>
        <end position="345"/>
    </location>
</feature>
<reference evidence="9 10" key="1">
    <citation type="submission" date="2020-08" db="EMBL/GenBank/DDBJ databases">
        <title>Sequencing the genomes of 1000 actinobacteria strains.</title>
        <authorList>
            <person name="Klenk H.-P."/>
        </authorList>
    </citation>
    <scope>NUCLEOTIDE SEQUENCE [LARGE SCALE GENOMIC DNA]</scope>
    <source>
        <strain evidence="9 10">DSM 46659</strain>
    </source>
</reference>
<keyword evidence="2" id="KW-1003">Cell membrane</keyword>
<feature type="transmembrane region" description="Helical" evidence="7">
    <location>
        <begin position="285"/>
        <end position="306"/>
    </location>
</feature>
<proteinExistence type="predicted"/>
<feature type="transmembrane region" description="Helical" evidence="7">
    <location>
        <begin position="25"/>
        <end position="58"/>
    </location>
</feature>
<dbReference type="Proteomes" id="UP000546642">
    <property type="component" value="Unassembled WGS sequence"/>
</dbReference>
<keyword evidence="5 7" id="KW-0472">Membrane</keyword>
<dbReference type="InterPro" id="IPR008457">
    <property type="entry name" value="Cu-R_CopD_dom"/>
</dbReference>
<dbReference type="InterPro" id="IPR032694">
    <property type="entry name" value="CopC/D"/>
</dbReference>
<accession>A0A7W9YIB6</accession>
<keyword evidence="3 7" id="KW-0812">Transmembrane</keyword>
<organism evidence="9 10">
    <name type="scientific">Nocardiopsis mwathae</name>
    <dbReference type="NCBI Taxonomy" id="1472723"/>
    <lineage>
        <taxon>Bacteria</taxon>
        <taxon>Bacillati</taxon>
        <taxon>Actinomycetota</taxon>
        <taxon>Actinomycetes</taxon>
        <taxon>Streptosporangiales</taxon>
        <taxon>Nocardiopsidaceae</taxon>
        <taxon>Nocardiopsis</taxon>
    </lineage>
</organism>
<feature type="transmembrane region" description="Helical" evidence="7">
    <location>
        <begin position="211"/>
        <end position="235"/>
    </location>
</feature>
<dbReference type="RefSeq" id="WP_184075915.1">
    <property type="nucleotide sequence ID" value="NZ_JACHDS010000001.1"/>
</dbReference>
<feature type="transmembrane region" description="Helical" evidence="7">
    <location>
        <begin position="619"/>
        <end position="640"/>
    </location>
</feature>
<feature type="region of interest" description="Disordered" evidence="6">
    <location>
        <begin position="645"/>
        <end position="666"/>
    </location>
</feature>
<sequence length="682" mass="73004">MAPPGTHETSSSPSKDRQPNGADTALIIAVAAVASCLIALLIALVAGGSVTAQVIPGLPDPGALTRWGLPLSKITMDLSAALTVGLLILAVFLLPATKGMLGGKAQGYVRAASWSALIWAVAAAATLVFQLSDLLGLPPGEVLGNELTSYAGSVPQGIGLMFVILLATAVALFGRTVLTSTGAFALVAVSLAGLVPPALTGHSSSAGAHELAVTGLAVHVLAVAVWVGGITAVTFHGLRSDAEHVPTAVTRFSRMALWAYIGVAIGGLASAISRLYSLSELFTTAYGLMILTKVGLFAVLGAIGWWHRRATVPRIAENGGRALFSRLAGVEIAIMAAVMGLSVALSRTAPPPPRESEVDPVFALLGFPMPPPISLDTLLTLWRPDLFFVLVVVVLGGLYAAGVVRLRRRGDDWPWTRSLAWAAGLLTIVVALLSGLGTYAMVLFSMHMIQHMVLSMLTPILLVLGAPVTLALRALKPAERRGDRGPREWLNAFLNSRYSKVITHPAVATSIFVISPYALYFTPLFPQLMSDHLGHLFMNVHFLLAGFLFYWIVVGVDPAPRKVPYLLRFVLLLLTMGMHAFFGISIMMQSEPLAMDYYGQFDVPWSDGQVDDQYMGGGIAWAVGEIPTLLVTMAMMVQWARDEERTERRRERHSKRDGSDDADMDAYNAYLQRLNERAKEQG</sequence>
<keyword evidence="10" id="KW-1185">Reference proteome</keyword>
<dbReference type="PANTHER" id="PTHR34820:SF4">
    <property type="entry name" value="INNER MEMBRANE PROTEIN YEBZ"/>
    <property type="match status" value="1"/>
</dbReference>
<protein>
    <submittedName>
        <fullName evidence="9">Putative copper resistance protein D</fullName>
    </submittedName>
</protein>
<feature type="domain" description="Copper resistance protein D" evidence="8">
    <location>
        <begin position="248"/>
        <end position="345"/>
    </location>
</feature>
<evidence type="ECO:0000256" key="1">
    <source>
        <dbReference type="ARBA" id="ARBA00004651"/>
    </source>
</evidence>
<evidence type="ECO:0000313" key="10">
    <source>
        <dbReference type="Proteomes" id="UP000546642"/>
    </source>
</evidence>
<evidence type="ECO:0000256" key="5">
    <source>
        <dbReference type="ARBA" id="ARBA00023136"/>
    </source>
</evidence>
<feature type="transmembrane region" description="Helical" evidence="7">
    <location>
        <begin position="78"/>
        <end position="96"/>
    </location>
</feature>
<dbReference type="Pfam" id="PF05425">
    <property type="entry name" value="CopD"/>
    <property type="match status" value="1"/>
</dbReference>
<name>A0A7W9YIB6_9ACTN</name>
<comment type="caution">
    <text evidence="9">The sequence shown here is derived from an EMBL/GenBank/DDBJ whole genome shotgun (WGS) entry which is preliminary data.</text>
</comment>
<feature type="transmembrane region" description="Helical" evidence="7">
    <location>
        <begin position="386"/>
        <end position="406"/>
    </location>
</feature>
<dbReference type="Pfam" id="PF09678">
    <property type="entry name" value="Caa3_CtaG"/>
    <property type="match status" value="1"/>
</dbReference>
<feature type="transmembrane region" description="Helical" evidence="7">
    <location>
        <begin position="501"/>
        <end position="521"/>
    </location>
</feature>
<dbReference type="GO" id="GO:0006825">
    <property type="term" value="P:copper ion transport"/>
    <property type="evidence" value="ECO:0007669"/>
    <property type="project" value="InterPro"/>
</dbReference>
<feature type="transmembrane region" description="Helical" evidence="7">
    <location>
        <begin position="448"/>
        <end position="472"/>
    </location>
</feature>
<feature type="transmembrane region" description="Helical" evidence="7">
    <location>
        <begin position="181"/>
        <end position="199"/>
    </location>
</feature>
<dbReference type="PANTHER" id="PTHR34820">
    <property type="entry name" value="INNER MEMBRANE PROTEIN YEBZ"/>
    <property type="match status" value="1"/>
</dbReference>
<feature type="compositionally biased region" description="Basic and acidic residues" evidence="6">
    <location>
        <begin position="645"/>
        <end position="659"/>
    </location>
</feature>